<sequence length="92" mass="10089">MLTAFVLIVCESRRISEVAHAIAELPNVAEVYSVTGEFDIIALLRLSDYESLDQSVPSGIAQIEGVIETKTVLAFRRYSRRDLAAGFDIGLS</sequence>
<dbReference type="Pfam" id="PF01037">
    <property type="entry name" value="AsnC_trans_reg"/>
    <property type="match status" value="1"/>
</dbReference>
<evidence type="ECO:0000313" key="2">
    <source>
        <dbReference type="EMBL" id="EFO79124.1"/>
    </source>
</evidence>
<dbReference type="Gene3D" id="3.30.70.920">
    <property type="match status" value="1"/>
</dbReference>
<protein>
    <submittedName>
        <fullName evidence="2">AsnC/Lrp family regulatory protein</fullName>
    </submittedName>
</protein>
<dbReference type="HOGENOM" id="CLU_170329_3_0_0"/>
<dbReference type="Proteomes" id="UP000054010">
    <property type="component" value="Unassembled WGS sequence"/>
</dbReference>
<gene>
    <name evidence="2" type="ORF">OSCT_2957</name>
</gene>
<dbReference type="SUPFAM" id="SSF54909">
    <property type="entry name" value="Dimeric alpha+beta barrel"/>
    <property type="match status" value="1"/>
</dbReference>
<dbReference type="OrthoDB" id="70544at2"/>
<dbReference type="GO" id="GO:0043565">
    <property type="term" value="F:sequence-specific DNA binding"/>
    <property type="evidence" value="ECO:0007669"/>
    <property type="project" value="TreeGrafter"/>
</dbReference>
<accession>E1II06</accession>
<keyword evidence="3" id="KW-1185">Reference proteome</keyword>
<dbReference type="InterPro" id="IPR011008">
    <property type="entry name" value="Dimeric_a/b-barrel"/>
</dbReference>
<dbReference type="PANTHER" id="PTHR30154:SF34">
    <property type="entry name" value="TRANSCRIPTIONAL REGULATOR AZLB"/>
    <property type="match status" value="1"/>
</dbReference>
<evidence type="ECO:0000313" key="3">
    <source>
        <dbReference type="Proteomes" id="UP000054010"/>
    </source>
</evidence>
<dbReference type="PANTHER" id="PTHR30154">
    <property type="entry name" value="LEUCINE-RESPONSIVE REGULATORY PROTEIN"/>
    <property type="match status" value="1"/>
</dbReference>
<dbReference type="GO" id="GO:0043200">
    <property type="term" value="P:response to amino acid"/>
    <property type="evidence" value="ECO:0007669"/>
    <property type="project" value="TreeGrafter"/>
</dbReference>
<dbReference type="InterPro" id="IPR019887">
    <property type="entry name" value="Tscrpt_reg_AsnC/Lrp_C"/>
</dbReference>
<reference evidence="2 3" key="1">
    <citation type="journal article" date="2011" name="J. Bacteriol.">
        <title>Draft genome sequence of the anoxygenic filamentous phototrophic bacterium Oscillochloris trichoides subsp. DG-6.</title>
        <authorList>
            <person name="Kuznetsov B.B."/>
            <person name="Ivanovsky R.N."/>
            <person name="Keppen O.I."/>
            <person name="Sukhacheva M.V."/>
            <person name="Bumazhkin B.K."/>
            <person name="Patutina E.O."/>
            <person name="Beletsky A.V."/>
            <person name="Mardanov A.V."/>
            <person name="Baslerov R.V."/>
            <person name="Panteleeva A.N."/>
            <person name="Kolganova T.V."/>
            <person name="Ravin N.V."/>
            <person name="Skryabin K.G."/>
        </authorList>
    </citation>
    <scope>NUCLEOTIDE SEQUENCE [LARGE SCALE GENOMIC DNA]</scope>
    <source>
        <strain evidence="2 3">DG-6</strain>
    </source>
</reference>
<feature type="domain" description="Transcription regulator AsnC/Lrp ligand binding" evidence="1">
    <location>
        <begin position="6"/>
        <end position="76"/>
    </location>
</feature>
<evidence type="ECO:0000259" key="1">
    <source>
        <dbReference type="Pfam" id="PF01037"/>
    </source>
</evidence>
<comment type="caution">
    <text evidence="2">The sequence shown here is derived from an EMBL/GenBank/DDBJ whole genome shotgun (WGS) entry which is preliminary data.</text>
</comment>
<dbReference type="AlphaFoldDB" id="E1II06"/>
<organism evidence="2 3">
    <name type="scientific">Oscillochloris trichoides DG-6</name>
    <dbReference type="NCBI Taxonomy" id="765420"/>
    <lineage>
        <taxon>Bacteria</taxon>
        <taxon>Bacillati</taxon>
        <taxon>Chloroflexota</taxon>
        <taxon>Chloroflexia</taxon>
        <taxon>Chloroflexales</taxon>
        <taxon>Chloroflexineae</taxon>
        <taxon>Oscillochloridaceae</taxon>
        <taxon>Oscillochloris</taxon>
    </lineage>
</organism>
<dbReference type="STRING" id="765420.OSCT_2957"/>
<dbReference type="EMBL" id="ADVR01000122">
    <property type="protein sequence ID" value="EFO79124.1"/>
    <property type="molecule type" value="Genomic_DNA"/>
</dbReference>
<name>E1II06_9CHLR</name>
<dbReference type="eggNOG" id="COG1522">
    <property type="taxonomic scope" value="Bacteria"/>
</dbReference>
<proteinExistence type="predicted"/>
<dbReference type="GO" id="GO:0005829">
    <property type="term" value="C:cytosol"/>
    <property type="evidence" value="ECO:0007669"/>
    <property type="project" value="TreeGrafter"/>
</dbReference>